<accession>A0A2T8JDI7</accession>
<dbReference type="AlphaFoldDB" id="A0A2T8JDI7"/>
<dbReference type="EMBL" id="CM008049">
    <property type="protein sequence ID" value="PVH47990.1"/>
    <property type="molecule type" value="Genomic_DNA"/>
</dbReference>
<sequence length="68" mass="7588">MEFTSSAIFHPRPLFPANFFVIHGISSSSSLSLRRSCSPREFTFRVFPFITKATQDTTTSATVSTRSP</sequence>
<evidence type="ECO:0000313" key="1">
    <source>
        <dbReference type="EMBL" id="PVH47990.1"/>
    </source>
</evidence>
<proteinExistence type="predicted"/>
<gene>
    <name evidence="1" type="ORF">PAHAL_4G210200</name>
</gene>
<organism evidence="1">
    <name type="scientific">Panicum hallii</name>
    <dbReference type="NCBI Taxonomy" id="206008"/>
    <lineage>
        <taxon>Eukaryota</taxon>
        <taxon>Viridiplantae</taxon>
        <taxon>Streptophyta</taxon>
        <taxon>Embryophyta</taxon>
        <taxon>Tracheophyta</taxon>
        <taxon>Spermatophyta</taxon>
        <taxon>Magnoliopsida</taxon>
        <taxon>Liliopsida</taxon>
        <taxon>Poales</taxon>
        <taxon>Poaceae</taxon>
        <taxon>PACMAD clade</taxon>
        <taxon>Panicoideae</taxon>
        <taxon>Panicodae</taxon>
        <taxon>Paniceae</taxon>
        <taxon>Panicinae</taxon>
        <taxon>Panicum</taxon>
        <taxon>Panicum sect. Panicum</taxon>
    </lineage>
</organism>
<reference evidence="1" key="1">
    <citation type="submission" date="2018-04" db="EMBL/GenBank/DDBJ databases">
        <title>WGS assembly of Panicum hallii.</title>
        <authorList>
            <person name="Lovell J."/>
            <person name="Jenkins J."/>
            <person name="Lowry D."/>
            <person name="Mamidi S."/>
            <person name="Sreedasyam A."/>
            <person name="Weng X."/>
            <person name="Barry K."/>
            <person name="Bonette J."/>
            <person name="Campitelli B."/>
            <person name="Daum C."/>
            <person name="Gordon S."/>
            <person name="Gould B."/>
            <person name="Lipzen A."/>
            <person name="Macqueen A."/>
            <person name="Palacio-Mejia J."/>
            <person name="Plott C."/>
            <person name="Shakirov E."/>
            <person name="Shu S."/>
            <person name="Yoshinaga Y."/>
            <person name="Zane M."/>
            <person name="Rokhsar D."/>
            <person name="Grimwood J."/>
            <person name="Schmutz J."/>
            <person name="Juenger T."/>
        </authorList>
    </citation>
    <scope>NUCLEOTIDE SEQUENCE [LARGE SCALE GENOMIC DNA]</scope>
    <source>
        <strain evidence="1">FIL2</strain>
    </source>
</reference>
<protein>
    <submittedName>
        <fullName evidence="1">Uncharacterized protein</fullName>
    </submittedName>
</protein>
<dbReference type="Proteomes" id="UP000243499">
    <property type="component" value="Chromosome 4"/>
</dbReference>
<dbReference type="Gramene" id="PVH47990">
    <property type="protein sequence ID" value="PVH47990"/>
    <property type="gene ID" value="PAHAL_4G210200"/>
</dbReference>
<name>A0A2T8JDI7_9POAL</name>